<sequence length="138" mass="15565">MSYYDLIDQPHESPTIETLVGAWRLHRVEGIYSDGEVLQQSDPEVTGYLTYADDGVASIVLGALDRLYLDAGDYRLDEHSATVSHQFDIALFPHWHCAPFMARAQIKDGTLSLRLTPCLAPDGRTLLLQFWWTRVDVG</sequence>
<evidence type="ECO:0000313" key="1">
    <source>
        <dbReference type="EMBL" id="MBK4346265.1"/>
    </source>
</evidence>
<protein>
    <submittedName>
        <fullName evidence="1">Lipocalin-like domain-containing protein</fullName>
    </submittedName>
</protein>
<dbReference type="Proteomes" id="UP000636458">
    <property type="component" value="Unassembled WGS sequence"/>
</dbReference>
<comment type="caution">
    <text evidence="1">The sequence shown here is derived from an EMBL/GenBank/DDBJ whole genome shotgun (WGS) entry which is preliminary data.</text>
</comment>
<name>A0A934SNU2_9MICO</name>
<gene>
    <name evidence="1" type="ORF">IV501_01330</name>
</gene>
<organism evidence="1 2">
    <name type="scientific">Lacisediminihabitans changchengi</name>
    <dbReference type="NCBI Taxonomy" id="2787634"/>
    <lineage>
        <taxon>Bacteria</taxon>
        <taxon>Bacillati</taxon>
        <taxon>Actinomycetota</taxon>
        <taxon>Actinomycetes</taxon>
        <taxon>Micrococcales</taxon>
        <taxon>Microbacteriaceae</taxon>
        <taxon>Lacisediminihabitans</taxon>
    </lineage>
</organism>
<dbReference type="RefSeq" id="WP_200554616.1">
    <property type="nucleotide sequence ID" value="NZ_JAEPES010000001.1"/>
</dbReference>
<evidence type="ECO:0000313" key="2">
    <source>
        <dbReference type="Proteomes" id="UP000636458"/>
    </source>
</evidence>
<reference evidence="1" key="1">
    <citation type="submission" date="2021-01" db="EMBL/GenBank/DDBJ databases">
        <title>Lacisediminihabitans sp. nov. strain G11-30, isolated from Antarctic Soil.</title>
        <authorList>
            <person name="Li J."/>
        </authorList>
    </citation>
    <scope>NUCLEOTIDE SEQUENCE</scope>
    <source>
        <strain evidence="1">G11-30</strain>
    </source>
</reference>
<accession>A0A934SNU2</accession>
<dbReference type="EMBL" id="JAEPES010000001">
    <property type="protein sequence ID" value="MBK4346265.1"/>
    <property type="molecule type" value="Genomic_DNA"/>
</dbReference>
<keyword evidence="2" id="KW-1185">Reference proteome</keyword>
<dbReference type="AlphaFoldDB" id="A0A934SNU2"/>
<proteinExistence type="predicted"/>